<dbReference type="AlphaFoldDB" id="A0A913WUY0"/>
<dbReference type="InterPro" id="IPR037213">
    <property type="entry name" value="Run_dom_sf"/>
</dbReference>
<dbReference type="PROSITE" id="PS50826">
    <property type="entry name" value="RUN"/>
    <property type="match status" value="1"/>
</dbReference>
<dbReference type="KEGG" id="epa:110233562"/>
<dbReference type="InterPro" id="IPR047343">
    <property type="entry name" value="RUSC1_2"/>
</dbReference>
<dbReference type="PANTHER" id="PTHR15591:SF19">
    <property type="entry name" value="RUN DOMAIN-CONTAINING PROTEIN 1 ISOFORM X1"/>
    <property type="match status" value="1"/>
</dbReference>
<dbReference type="Pfam" id="PF26030">
    <property type="entry name" value="RUNDC1"/>
    <property type="match status" value="1"/>
</dbReference>
<keyword evidence="4" id="KW-1185">Reference proteome</keyword>
<evidence type="ECO:0000313" key="4">
    <source>
        <dbReference type="Proteomes" id="UP000887567"/>
    </source>
</evidence>
<name>A0A913WUY0_EXADI</name>
<dbReference type="SMART" id="SM00593">
    <property type="entry name" value="RUN"/>
    <property type="match status" value="1"/>
</dbReference>
<dbReference type="SUPFAM" id="SSF140741">
    <property type="entry name" value="RUN domain-like"/>
    <property type="match status" value="1"/>
</dbReference>
<feature type="compositionally biased region" description="Polar residues" evidence="1">
    <location>
        <begin position="413"/>
        <end position="425"/>
    </location>
</feature>
<feature type="region of interest" description="Disordered" evidence="1">
    <location>
        <begin position="410"/>
        <end position="440"/>
    </location>
</feature>
<protein>
    <recommendedName>
        <fullName evidence="2">RUN domain-containing protein</fullName>
    </recommendedName>
</protein>
<dbReference type="CDD" id="cd17683">
    <property type="entry name" value="RUN_RUNDC1"/>
    <property type="match status" value="1"/>
</dbReference>
<feature type="region of interest" description="Disordered" evidence="1">
    <location>
        <begin position="272"/>
        <end position="296"/>
    </location>
</feature>
<dbReference type="InterPro" id="IPR004012">
    <property type="entry name" value="Run_dom"/>
</dbReference>
<feature type="compositionally biased region" description="Polar residues" evidence="1">
    <location>
        <begin position="281"/>
        <end position="296"/>
    </location>
</feature>
<reference evidence="3" key="1">
    <citation type="submission" date="2022-11" db="UniProtKB">
        <authorList>
            <consortium name="EnsemblMetazoa"/>
        </authorList>
    </citation>
    <scope>IDENTIFICATION</scope>
</reference>
<dbReference type="Pfam" id="PF02759">
    <property type="entry name" value="RUN"/>
    <property type="match status" value="1"/>
</dbReference>
<proteinExistence type="predicted"/>
<dbReference type="OMA" id="THKGNHW"/>
<dbReference type="Gene3D" id="1.20.58.900">
    <property type="match status" value="1"/>
</dbReference>
<organism evidence="3 4">
    <name type="scientific">Exaiptasia diaphana</name>
    <name type="common">Tropical sea anemone</name>
    <name type="synonym">Aiptasia pulchella</name>
    <dbReference type="NCBI Taxonomy" id="2652724"/>
    <lineage>
        <taxon>Eukaryota</taxon>
        <taxon>Metazoa</taxon>
        <taxon>Cnidaria</taxon>
        <taxon>Anthozoa</taxon>
        <taxon>Hexacorallia</taxon>
        <taxon>Actiniaria</taxon>
        <taxon>Aiptasiidae</taxon>
        <taxon>Exaiptasia</taxon>
    </lineage>
</organism>
<feature type="domain" description="RUN" evidence="2">
    <location>
        <begin position="459"/>
        <end position="642"/>
    </location>
</feature>
<dbReference type="PANTHER" id="PTHR15591">
    <property type="entry name" value="RUN AND SH3 DOMAIN CONTAINING"/>
    <property type="match status" value="1"/>
</dbReference>
<sequence>MADYEFDDSGIYSSRRPLEERWPPLGAAMDSSVQENGDENKKSDHVKLQELEEEHEELNSSLISLTNHFAQVQFRLKQVVAAPQEEKEKLLLALEDFAFQGCPDVRGGSKTVSQCSSPPPLDVHDGGKAIGLQKQKQDRLIGQLKKQLEEMERCVAEDASNSLGDDMDPEKLIEKQRIVLEQLKARTGLKLDGFDKMSDDDVRKNVDSALGQVMNPKTKEQLVKQLTSQIIDLEKFVKFLQDEVNSGPHGPPKTETLQYPVSSYPIHVTENERTNKERSKPYNNTAAPTFKRSTSSLTERPKDLGYDFEYSLDLSPEDSENGCCLHVPLTPEQARSKRIRDASLAVIRRALSILQIFAISQFGCTGKQIQDQIMRKTASVAVPGYFELLSKLQSSVENVAQIKYALEQDSDWSEPSSPRSPDSAKSLSRQNSRRSRASSVSSVDTAVLEERFNYARDAELVNAVRKDLAMSLKEVMQHGLVRNVDSRLISSKSLVACIVPTTRTSLPQRMHIWELFNSYYSLKHGREYNSTPASKLSEAFGISLDGSGATTSKQTLLRTLHRIKTTHEPCRRSMDAMFKSLVCAGLNQKNLVQWCRIVTRTSTIVEEHYQPWAYVVKSGMSEALTYLERLQPFDFHLPEDLAIRHLTKINDAFGEP</sequence>
<accession>A0A913WUY0</accession>
<evidence type="ECO:0000313" key="3">
    <source>
        <dbReference type="EnsemblMetazoa" id="XP_020894514.1"/>
    </source>
</evidence>
<dbReference type="OrthoDB" id="10068328at2759"/>
<feature type="region of interest" description="Disordered" evidence="1">
    <location>
        <begin position="15"/>
        <end position="44"/>
    </location>
</feature>
<dbReference type="RefSeq" id="XP_020894514.1">
    <property type="nucleotide sequence ID" value="XM_021038855.2"/>
</dbReference>
<dbReference type="EnsemblMetazoa" id="XM_021038855.2">
    <property type="protein sequence ID" value="XP_020894514.1"/>
    <property type="gene ID" value="LOC110233562"/>
</dbReference>
<dbReference type="InterPro" id="IPR058732">
    <property type="entry name" value="RUNDC1_M"/>
</dbReference>
<evidence type="ECO:0000256" key="1">
    <source>
        <dbReference type="SAM" id="MobiDB-lite"/>
    </source>
</evidence>
<evidence type="ECO:0000259" key="2">
    <source>
        <dbReference type="PROSITE" id="PS50826"/>
    </source>
</evidence>
<dbReference type="GeneID" id="110233562"/>
<dbReference type="Proteomes" id="UP000887567">
    <property type="component" value="Unplaced"/>
</dbReference>